<accession>A0ACB6RKU1</accession>
<reference evidence="1" key="1">
    <citation type="journal article" date="2020" name="Stud. Mycol.">
        <title>101 Dothideomycetes genomes: a test case for predicting lifestyles and emergence of pathogens.</title>
        <authorList>
            <person name="Haridas S."/>
            <person name="Albert R."/>
            <person name="Binder M."/>
            <person name="Bloem J."/>
            <person name="Labutti K."/>
            <person name="Salamov A."/>
            <person name="Andreopoulos B."/>
            <person name="Baker S."/>
            <person name="Barry K."/>
            <person name="Bills G."/>
            <person name="Bluhm B."/>
            <person name="Cannon C."/>
            <person name="Castanera R."/>
            <person name="Culley D."/>
            <person name="Daum C."/>
            <person name="Ezra D."/>
            <person name="Gonzalez J."/>
            <person name="Henrissat B."/>
            <person name="Kuo A."/>
            <person name="Liang C."/>
            <person name="Lipzen A."/>
            <person name="Lutzoni F."/>
            <person name="Magnuson J."/>
            <person name="Mondo S."/>
            <person name="Nolan M."/>
            <person name="Ohm R."/>
            <person name="Pangilinan J."/>
            <person name="Park H.-J."/>
            <person name="Ramirez L."/>
            <person name="Alfaro M."/>
            <person name="Sun H."/>
            <person name="Tritt A."/>
            <person name="Yoshinaga Y."/>
            <person name="Zwiers L.-H."/>
            <person name="Turgeon B."/>
            <person name="Goodwin S."/>
            <person name="Spatafora J."/>
            <person name="Crous P."/>
            <person name="Grigoriev I."/>
        </authorList>
    </citation>
    <scope>NUCLEOTIDE SEQUENCE</scope>
    <source>
        <strain evidence="1">CBS 525.71</strain>
    </source>
</reference>
<organism evidence="1 2">
    <name type="scientific">Macroventuria anomochaeta</name>
    <dbReference type="NCBI Taxonomy" id="301207"/>
    <lineage>
        <taxon>Eukaryota</taxon>
        <taxon>Fungi</taxon>
        <taxon>Dikarya</taxon>
        <taxon>Ascomycota</taxon>
        <taxon>Pezizomycotina</taxon>
        <taxon>Dothideomycetes</taxon>
        <taxon>Pleosporomycetidae</taxon>
        <taxon>Pleosporales</taxon>
        <taxon>Pleosporineae</taxon>
        <taxon>Didymellaceae</taxon>
        <taxon>Macroventuria</taxon>
    </lineage>
</organism>
<gene>
    <name evidence="1" type="ORF">BU25DRAFT_480583</name>
</gene>
<evidence type="ECO:0000313" key="2">
    <source>
        <dbReference type="Proteomes" id="UP000799754"/>
    </source>
</evidence>
<sequence length="138" mass="15774">MADAREAAFEKYQHQLEAEKVTKHQRIESNRILKHQEEEAKRAQRAVEKEERDRQRMQECAAIDARKEQRRKDKEACNTQKALQLPQTGKRKASKPLAKPMKKQRSGAAACRGVVEPEPAPAPCTHKTRSGQTATLYN</sequence>
<dbReference type="Proteomes" id="UP000799754">
    <property type="component" value="Unassembled WGS sequence"/>
</dbReference>
<protein>
    <submittedName>
        <fullName evidence="1">Uncharacterized protein</fullName>
    </submittedName>
</protein>
<dbReference type="EMBL" id="MU006745">
    <property type="protein sequence ID" value="KAF2622322.1"/>
    <property type="molecule type" value="Genomic_DNA"/>
</dbReference>
<evidence type="ECO:0000313" key="1">
    <source>
        <dbReference type="EMBL" id="KAF2622322.1"/>
    </source>
</evidence>
<comment type="caution">
    <text evidence="1">The sequence shown here is derived from an EMBL/GenBank/DDBJ whole genome shotgun (WGS) entry which is preliminary data.</text>
</comment>
<name>A0ACB6RKU1_9PLEO</name>
<keyword evidence="2" id="KW-1185">Reference proteome</keyword>
<proteinExistence type="predicted"/>